<dbReference type="Proteomes" id="UP000504882">
    <property type="component" value="Unassembled WGS sequence"/>
</dbReference>
<dbReference type="Gene3D" id="3.60.110.10">
    <property type="entry name" value="Carbon-nitrogen hydrolase"/>
    <property type="match status" value="1"/>
</dbReference>
<dbReference type="InterPro" id="IPR036526">
    <property type="entry name" value="C-N_Hydrolase_sf"/>
</dbReference>
<dbReference type="Pfam" id="PF00795">
    <property type="entry name" value="CN_hydrolase"/>
    <property type="match status" value="1"/>
</dbReference>
<evidence type="ECO:0000259" key="2">
    <source>
        <dbReference type="PROSITE" id="PS50263"/>
    </source>
</evidence>
<dbReference type="GO" id="GO:0016787">
    <property type="term" value="F:hydrolase activity"/>
    <property type="evidence" value="ECO:0007669"/>
    <property type="project" value="UniProtKB-KW"/>
</dbReference>
<keyword evidence="1 3" id="KW-0378">Hydrolase</keyword>
<name>A0ABY2E2E6_9MICO</name>
<protein>
    <submittedName>
        <fullName evidence="3">Carbon-nitrogen hydrolase family protein</fullName>
    </submittedName>
</protein>
<gene>
    <name evidence="3" type="ORF">EXU48_14835</name>
</gene>
<feature type="domain" description="CN hydrolase" evidence="2">
    <location>
        <begin position="5"/>
        <end position="300"/>
    </location>
</feature>
<dbReference type="EMBL" id="SMNA01000006">
    <property type="protein sequence ID" value="TDE92785.1"/>
    <property type="molecule type" value="Genomic_DNA"/>
</dbReference>
<evidence type="ECO:0000313" key="3">
    <source>
        <dbReference type="EMBL" id="TDE92785.1"/>
    </source>
</evidence>
<dbReference type="PANTHER" id="PTHR43674">
    <property type="entry name" value="NITRILASE C965.09-RELATED"/>
    <property type="match status" value="1"/>
</dbReference>
<dbReference type="InterPro" id="IPR050345">
    <property type="entry name" value="Aliph_Amidase/BUP"/>
</dbReference>
<proteinExistence type="predicted"/>
<dbReference type="InterPro" id="IPR003010">
    <property type="entry name" value="C-N_Hydrolase"/>
</dbReference>
<dbReference type="SUPFAM" id="SSF56317">
    <property type="entry name" value="Carbon-nitrogen hydrolase"/>
    <property type="match status" value="1"/>
</dbReference>
<keyword evidence="4" id="KW-1185">Reference proteome</keyword>
<reference evidence="3 4" key="1">
    <citation type="submission" date="2019-03" db="EMBL/GenBank/DDBJ databases">
        <title>Genomic features of bacteria from cold environments.</title>
        <authorList>
            <person name="Shen L."/>
        </authorList>
    </citation>
    <scope>NUCLEOTIDE SEQUENCE [LARGE SCALE GENOMIC DNA]</scope>
    <source>
        <strain evidence="4">T3246-1</strain>
    </source>
</reference>
<organism evidence="3 4">
    <name type="scientific">Occultella glacieicola</name>
    <dbReference type="NCBI Taxonomy" id="2518684"/>
    <lineage>
        <taxon>Bacteria</taxon>
        <taxon>Bacillati</taxon>
        <taxon>Actinomycetota</taxon>
        <taxon>Actinomycetes</taxon>
        <taxon>Micrococcales</taxon>
        <taxon>Ruaniaceae</taxon>
        <taxon>Occultella</taxon>
    </lineage>
</organism>
<dbReference type="PANTHER" id="PTHR43674:SF2">
    <property type="entry name" value="BETA-UREIDOPROPIONASE"/>
    <property type="match status" value="1"/>
</dbReference>
<dbReference type="PROSITE" id="PS50263">
    <property type="entry name" value="CN_HYDROLASE"/>
    <property type="match status" value="1"/>
</dbReference>
<dbReference type="CDD" id="cd07197">
    <property type="entry name" value="nitrilase"/>
    <property type="match status" value="1"/>
</dbReference>
<evidence type="ECO:0000256" key="1">
    <source>
        <dbReference type="ARBA" id="ARBA00022801"/>
    </source>
</evidence>
<comment type="caution">
    <text evidence="3">The sequence shown here is derived from an EMBL/GenBank/DDBJ whole genome shotgun (WGS) entry which is preliminary data.</text>
</comment>
<accession>A0ABY2E2E6</accession>
<evidence type="ECO:0000313" key="4">
    <source>
        <dbReference type="Proteomes" id="UP000504882"/>
    </source>
</evidence>
<sequence>MARHLTVSSVTSFPFVADPAIGHGKLLDDLIDHWTTRIATVLPDRPDLVVLPEHGDRPLAHWYPLQHFPIEQIAEFTVHKGDYLRDALAELAAANRTRIAYSGYRIDEAGRLRNSTQLIGIDGTVLGVYDKNYLTIPEHGTRGVSYGERMTVIETDIGRIAPVICFDLNFIPGLTELARLRPEIILFSSAYHGGFMQQYWAYTCRSWFVGSVWPQNPSSVVSPVGEVVASSTNYYPEVTTRINLDHAVVHIDENGRKFGDIKRKYGDGVRLHDPGQVGVVLLTAEREDLCVADVMAEFGLVDVDDYFGRSLAARDGALDRPAGARSS</sequence>
<dbReference type="RefSeq" id="WP_133108415.1">
    <property type="nucleotide sequence ID" value="NZ_SMNA01000006.1"/>
</dbReference>